<gene>
    <name evidence="3" type="ORF">HYH03_005497</name>
</gene>
<sequence length="388" mass="39869">MLLAQLPVRRLSLSRWAEPAILKSLEPFCELTELDLGDSSTDVLTITDGSLASLPPLPELHTLSLRRCIGISDAGVQRLCRQRLPSLAVLDLSGTRVTGTTGFSSLAAAEGDTSSRDSSASGGSSPSASLRSGAVAVGLRDLTLVGCRAFSAEGLAAVCEAHSASLRSLRLCGTAVLPYGVNLVRMTAAKGLQKLDLGPSFEVNSVGLASLASCPELTDLRIGNFNLRPQAPTSASLSSTSASATSAAAPLASLERLALGGMFASHGLHLLPPLPRLRRLELTGLDSACDGVLRQLLGRGCTQLQELRLVSGGPDLTPAGLLALAPLPSLRRLQLVSCPSAKGSAVQALVEACWQAGRRLRVEVHAKAASASGGEDGQAAAAAVVYGS</sequence>
<evidence type="ECO:0000256" key="1">
    <source>
        <dbReference type="ARBA" id="ARBA00004430"/>
    </source>
</evidence>
<dbReference type="OrthoDB" id="10257471at2759"/>
<evidence type="ECO:0000313" key="4">
    <source>
        <dbReference type="Proteomes" id="UP000612055"/>
    </source>
</evidence>
<reference evidence="3" key="1">
    <citation type="journal article" date="2020" name="bioRxiv">
        <title>Comparative genomics of Chlamydomonas.</title>
        <authorList>
            <person name="Craig R.J."/>
            <person name="Hasan A.R."/>
            <person name="Ness R.W."/>
            <person name="Keightley P.D."/>
        </authorList>
    </citation>
    <scope>NUCLEOTIDE SEQUENCE</scope>
    <source>
        <strain evidence="3">CCAP 11/70</strain>
    </source>
</reference>
<proteinExistence type="predicted"/>
<dbReference type="InterPro" id="IPR032675">
    <property type="entry name" value="LRR_dom_sf"/>
</dbReference>
<accession>A0A835YER5</accession>
<feature type="region of interest" description="Disordered" evidence="2">
    <location>
        <begin position="108"/>
        <end position="130"/>
    </location>
</feature>
<dbReference type="PANTHER" id="PTHR13318">
    <property type="entry name" value="PARTNER OF PAIRED, ISOFORM B-RELATED"/>
    <property type="match status" value="1"/>
</dbReference>
<dbReference type="Proteomes" id="UP000612055">
    <property type="component" value="Unassembled WGS sequence"/>
</dbReference>
<dbReference type="GO" id="GO:0019005">
    <property type="term" value="C:SCF ubiquitin ligase complex"/>
    <property type="evidence" value="ECO:0007669"/>
    <property type="project" value="TreeGrafter"/>
</dbReference>
<dbReference type="GO" id="GO:0031146">
    <property type="term" value="P:SCF-dependent proteasomal ubiquitin-dependent protein catabolic process"/>
    <property type="evidence" value="ECO:0007669"/>
    <property type="project" value="TreeGrafter"/>
</dbReference>
<name>A0A835YER5_9CHLO</name>
<dbReference type="InterPro" id="IPR006553">
    <property type="entry name" value="Leu-rich_rpt_Cys-con_subtyp"/>
</dbReference>
<comment type="subcellular location">
    <subcellularLocation>
        <location evidence="1">Cytoplasm</location>
        <location evidence="1">Cytoskeleton</location>
        <location evidence="1">Cilium axoneme</location>
    </subcellularLocation>
</comment>
<comment type="caution">
    <text evidence="3">The sequence shown here is derived from an EMBL/GenBank/DDBJ whole genome shotgun (WGS) entry which is preliminary data.</text>
</comment>
<protein>
    <submittedName>
        <fullName evidence="3">Uncharacterized protein</fullName>
    </submittedName>
</protein>
<keyword evidence="4" id="KW-1185">Reference proteome</keyword>
<evidence type="ECO:0000256" key="2">
    <source>
        <dbReference type="SAM" id="MobiDB-lite"/>
    </source>
</evidence>
<dbReference type="SUPFAM" id="SSF52047">
    <property type="entry name" value="RNI-like"/>
    <property type="match status" value="1"/>
</dbReference>
<dbReference type="Gene3D" id="3.80.10.10">
    <property type="entry name" value="Ribonuclease Inhibitor"/>
    <property type="match status" value="2"/>
</dbReference>
<dbReference type="SMART" id="SM00367">
    <property type="entry name" value="LRR_CC"/>
    <property type="match status" value="5"/>
</dbReference>
<evidence type="ECO:0000313" key="3">
    <source>
        <dbReference type="EMBL" id="KAG2496264.1"/>
    </source>
</evidence>
<organism evidence="3 4">
    <name type="scientific">Edaphochlamys debaryana</name>
    <dbReference type="NCBI Taxonomy" id="47281"/>
    <lineage>
        <taxon>Eukaryota</taxon>
        <taxon>Viridiplantae</taxon>
        <taxon>Chlorophyta</taxon>
        <taxon>core chlorophytes</taxon>
        <taxon>Chlorophyceae</taxon>
        <taxon>CS clade</taxon>
        <taxon>Chlamydomonadales</taxon>
        <taxon>Chlamydomonadales incertae sedis</taxon>
        <taxon>Edaphochlamys</taxon>
    </lineage>
</organism>
<feature type="compositionally biased region" description="Low complexity" evidence="2">
    <location>
        <begin position="116"/>
        <end position="130"/>
    </location>
</feature>
<dbReference type="AlphaFoldDB" id="A0A835YER5"/>
<dbReference type="GO" id="GO:0005930">
    <property type="term" value="C:axoneme"/>
    <property type="evidence" value="ECO:0007669"/>
    <property type="project" value="UniProtKB-SubCell"/>
</dbReference>
<dbReference type="EMBL" id="JAEHOE010000019">
    <property type="protein sequence ID" value="KAG2496264.1"/>
    <property type="molecule type" value="Genomic_DNA"/>
</dbReference>